<protein>
    <submittedName>
        <fullName evidence="1">Uncharacterized protein</fullName>
    </submittedName>
</protein>
<dbReference type="AlphaFoldDB" id="A0A2Z4G7W4"/>
<dbReference type="InterPro" id="IPR036249">
    <property type="entry name" value="Thioredoxin-like_sf"/>
</dbReference>
<gene>
    <name evidence="1" type="ORF">DJ013_02720</name>
</gene>
<dbReference type="SUPFAM" id="SSF52833">
    <property type="entry name" value="Thioredoxin-like"/>
    <property type="match status" value="1"/>
</dbReference>
<accession>A0A2Z4G7W4</accession>
<reference evidence="1 2" key="1">
    <citation type="submission" date="2018-05" db="EMBL/GenBank/DDBJ databases">
        <title>Complete genome sequence of Arcticibacterium luteifluviistationis SM1504T, a cytophagaceae bacterium isolated from Arctic surface seawater.</title>
        <authorList>
            <person name="Li Y."/>
            <person name="Qin Q.-L."/>
        </authorList>
    </citation>
    <scope>NUCLEOTIDE SEQUENCE [LARGE SCALE GENOMIC DNA]</scope>
    <source>
        <strain evidence="1 2">SM1504</strain>
    </source>
</reference>
<dbReference type="Proteomes" id="UP000249873">
    <property type="component" value="Chromosome"/>
</dbReference>
<sequence length="233" mass="27207">MTLKESIDKAKKENKLVFLHKGEHCGYGVRSIKTLENSKQAGDFFNKHFINVRPKNETEIDAIFSNSYSPIYFFISPDEEVLMMIGSEKKPEKLIKFGKKILEGKIIKPNWLGLYTARMYPKNKKTLKMLSYSLQAHLILNLPDSIYTNTSFNIMDKIQVSNIENCRIQLLKSLDIGEYYYNRFLLALIYNKSGEKKKSKELAKNIMGKYPHKDYLFSRTMTDDFLMGIIERE</sequence>
<dbReference type="EMBL" id="CP029480">
    <property type="protein sequence ID" value="AWV97143.1"/>
    <property type="molecule type" value="Genomic_DNA"/>
</dbReference>
<dbReference type="OrthoDB" id="120730at2"/>
<evidence type="ECO:0000313" key="1">
    <source>
        <dbReference type="EMBL" id="AWV97143.1"/>
    </source>
</evidence>
<evidence type="ECO:0000313" key="2">
    <source>
        <dbReference type="Proteomes" id="UP000249873"/>
    </source>
</evidence>
<proteinExistence type="predicted"/>
<organism evidence="1 2">
    <name type="scientific">Arcticibacterium luteifluviistationis</name>
    <dbReference type="NCBI Taxonomy" id="1784714"/>
    <lineage>
        <taxon>Bacteria</taxon>
        <taxon>Pseudomonadati</taxon>
        <taxon>Bacteroidota</taxon>
        <taxon>Cytophagia</taxon>
        <taxon>Cytophagales</taxon>
        <taxon>Leadbetterellaceae</taxon>
        <taxon>Arcticibacterium</taxon>
    </lineage>
</organism>
<name>A0A2Z4G7W4_9BACT</name>
<dbReference type="KEGG" id="als:DJ013_02720"/>
<dbReference type="Gene3D" id="3.40.30.10">
    <property type="entry name" value="Glutaredoxin"/>
    <property type="match status" value="1"/>
</dbReference>
<keyword evidence="2" id="KW-1185">Reference proteome</keyword>